<evidence type="ECO:0000256" key="10">
    <source>
        <dbReference type="ARBA" id="ARBA00023315"/>
    </source>
</evidence>
<dbReference type="Gene3D" id="2.40.440.10">
    <property type="entry name" value="L,D-transpeptidase catalytic domain-like"/>
    <property type="match status" value="1"/>
</dbReference>
<feature type="domain" description="L,D-TPase catalytic" evidence="15">
    <location>
        <begin position="248"/>
        <end position="372"/>
    </location>
</feature>
<dbReference type="GO" id="GO:0018104">
    <property type="term" value="P:peptidoglycan-protein cross-linking"/>
    <property type="evidence" value="ECO:0007669"/>
    <property type="project" value="TreeGrafter"/>
</dbReference>
<gene>
    <name evidence="16" type="ORF">JFN87_00800</name>
</gene>
<dbReference type="InterPro" id="IPR041280">
    <property type="entry name" value="Big_10"/>
</dbReference>
<dbReference type="AlphaFoldDB" id="A0A940M8U5"/>
<evidence type="ECO:0000256" key="7">
    <source>
        <dbReference type="ARBA" id="ARBA00023136"/>
    </source>
</evidence>
<accession>A0A940M8U5</accession>
<evidence type="ECO:0000256" key="14">
    <source>
        <dbReference type="SAM" id="SignalP"/>
    </source>
</evidence>
<feature type="active site" description="Nucleophile" evidence="13">
    <location>
        <position position="348"/>
    </location>
</feature>
<evidence type="ECO:0000256" key="12">
    <source>
        <dbReference type="ARBA" id="ARBA00060592"/>
    </source>
</evidence>
<evidence type="ECO:0000259" key="15">
    <source>
        <dbReference type="PROSITE" id="PS52029"/>
    </source>
</evidence>
<dbReference type="PANTHER" id="PTHR30582">
    <property type="entry name" value="L,D-TRANSPEPTIDASE"/>
    <property type="match status" value="1"/>
</dbReference>
<evidence type="ECO:0000256" key="2">
    <source>
        <dbReference type="ARBA" id="ARBA00022475"/>
    </source>
</evidence>
<dbReference type="PROSITE" id="PS52029">
    <property type="entry name" value="LD_TPASE"/>
    <property type="match status" value="1"/>
</dbReference>
<keyword evidence="17" id="KW-1185">Reference proteome</keyword>
<dbReference type="GO" id="GO:0071555">
    <property type="term" value="P:cell wall organization"/>
    <property type="evidence" value="ECO:0007669"/>
    <property type="project" value="UniProtKB-UniRule"/>
</dbReference>
<dbReference type="FunFam" id="2.40.440.10:FF:000005">
    <property type="entry name" value="L,D-transpeptidase 2"/>
    <property type="match status" value="1"/>
</dbReference>
<dbReference type="Pfam" id="PF03734">
    <property type="entry name" value="YkuD"/>
    <property type="match status" value="1"/>
</dbReference>
<dbReference type="Proteomes" id="UP000670475">
    <property type="component" value="Unassembled WGS sequence"/>
</dbReference>
<reference evidence="16" key="1">
    <citation type="submission" date="2021-03" db="EMBL/GenBank/DDBJ databases">
        <title>Whole genome sequence of Streptomyces bomunensis MMS17-BM035.</title>
        <authorList>
            <person name="Lee J.H."/>
        </authorList>
    </citation>
    <scope>NUCLEOTIDE SEQUENCE</scope>
    <source>
        <strain evidence="16">MMS17-BM035</strain>
    </source>
</reference>
<dbReference type="CDD" id="cd13432">
    <property type="entry name" value="LDT_IgD_like_2"/>
    <property type="match status" value="1"/>
</dbReference>
<sequence length="401" mass="42084">MRKNAIGRAGRRSTRPLALAAVAAVVLTGCSASRQDSKSGDAGHAAGDARATLSITPAEGGGKVPVTKRVVVRADGGTLASVDVTSPGPGMMKGTLSEDKTTWTSSSALAPGAVYTVKASGHGQGEKLSKSSTFATQEATHTVVGTYSPDKGTTVGVAMPVSITFNKPISDKASVERKLSVSASPAVEGAWSWMKDRNGKDRIDYRPREYWKPGTKVTLRMTLAGVNAGGGLYGTQDREVHFTVGSAVRTTVDVAKKTMTVAKDGRVIRTMPISAGKKGFETWNGTMPVLGKVPTIRMNSSTVGIFGPEAYDLGAVKWDVQLTPSGTYAHAAPWNDGKFGRINSSHGCIGLSTKDAKWFYEQVHLGDPVTVVNSKGTVATNNGYGDWNVAWSTWKAGSATD</sequence>
<evidence type="ECO:0000313" key="16">
    <source>
        <dbReference type="EMBL" id="MBP0456041.1"/>
    </source>
</evidence>
<dbReference type="GO" id="GO:0016746">
    <property type="term" value="F:acyltransferase activity"/>
    <property type="evidence" value="ECO:0007669"/>
    <property type="project" value="UniProtKB-KW"/>
</dbReference>
<comment type="pathway">
    <text evidence="12">Glycan biosynthesis.</text>
</comment>
<evidence type="ECO:0000256" key="8">
    <source>
        <dbReference type="ARBA" id="ARBA00023139"/>
    </source>
</evidence>
<keyword evidence="9" id="KW-0449">Lipoprotein</keyword>
<feature type="active site" description="Proton donor/acceptor" evidence="13">
    <location>
        <position position="330"/>
    </location>
</feature>
<dbReference type="Gene3D" id="2.60.40.3710">
    <property type="match status" value="1"/>
</dbReference>
<keyword evidence="3" id="KW-0808">Transferase</keyword>
<evidence type="ECO:0000313" key="17">
    <source>
        <dbReference type="Proteomes" id="UP000670475"/>
    </source>
</evidence>
<dbReference type="CDD" id="cd16913">
    <property type="entry name" value="YkuD_like"/>
    <property type="match status" value="1"/>
</dbReference>
<dbReference type="Gene3D" id="2.60.40.3780">
    <property type="match status" value="1"/>
</dbReference>
<dbReference type="GO" id="GO:0008360">
    <property type="term" value="P:regulation of cell shape"/>
    <property type="evidence" value="ECO:0007669"/>
    <property type="project" value="UniProtKB-UniRule"/>
</dbReference>
<evidence type="ECO:0000256" key="9">
    <source>
        <dbReference type="ARBA" id="ARBA00023288"/>
    </source>
</evidence>
<keyword evidence="10" id="KW-0012">Acyltransferase</keyword>
<dbReference type="InterPro" id="IPR050979">
    <property type="entry name" value="LD-transpeptidase"/>
</dbReference>
<dbReference type="PROSITE" id="PS51257">
    <property type="entry name" value="PROKAR_LIPOPROTEIN"/>
    <property type="match status" value="1"/>
</dbReference>
<proteinExistence type="predicted"/>
<feature type="signal peptide" evidence="14">
    <location>
        <begin position="1"/>
        <end position="20"/>
    </location>
</feature>
<dbReference type="SUPFAM" id="SSF141523">
    <property type="entry name" value="L,D-transpeptidase catalytic domain-like"/>
    <property type="match status" value="1"/>
</dbReference>
<dbReference type="GO" id="GO:0005576">
    <property type="term" value="C:extracellular region"/>
    <property type="evidence" value="ECO:0007669"/>
    <property type="project" value="TreeGrafter"/>
</dbReference>
<comment type="pathway">
    <text evidence="1 13">Cell wall biogenesis; peptidoglycan biosynthesis.</text>
</comment>
<name>A0A940M8U5_9ACTN</name>
<dbReference type="InterPro" id="IPR005490">
    <property type="entry name" value="LD_TPept_cat_dom"/>
</dbReference>
<dbReference type="EMBL" id="JAGIQL010000002">
    <property type="protein sequence ID" value="MBP0456041.1"/>
    <property type="molecule type" value="Genomic_DNA"/>
</dbReference>
<keyword evidence="11 13" id="KW-0961">Cell wall biogenesis/degradation</keyword>
<dbReference type="Pfam" id="PF17964">
    <property type="entry name" value="Big_10"/>
    <property type="match status" value="1"/>
</dbReference>
<protein>
    <submittedName>
        <fullName evidence="16">L,D-transpeptidase family protein</fullName>
    </submittedName>
</protein>
<evidence type="ECO:0000256" key="5">
    <source>
        <dbReference type="ARBA" id="ARBA00022960"/>
    </source>
</evidence>
<keyword evidence="2" id="KW-1003">Cell membrane</keyword>
<evidence type="ECO:0000256" key="1">
    <source>
        <dbReference type="ARBA" id="ARBA00004752"/>
    </source>
</evidence>
<evidence type="ECO:0000256" key="11">
    <source>
        <dbReference type="ARBA" id="ARBA00023316"/>
    </source>
</evidence>
<keyword evidence="6 13" id="KW-0573">Peptidoglycan synthesis</keyword>
<organism evidence="16 17">
    <name type="scientific">Streptomyces montanisoli</name>
    <dbReference type="NCBI Taxonomy" id="2798581"/>
    <lineage>
        <taxon>Bacteria</taxon>
        <taxon>Bacillati</taxon>
        <taxon>Actinomycetota</taxon>
        <taxon>Actinomycetes</taxon>
        <taxon>Kitasatosporales</taxon>
        <taxon>Streptomycetaceae</taxon>
        <taxon>Streptomyces</taxon>
    </lineage>
</organism>
<feature type="chain" id="PRO_5039255926" evidence="14">
    <location>
        <begin position="21"/>
        <end position="401"/>
    </location>
</feature>
<keyword evidence="8" id="KW-0564">Palmitate</keyword>
<comment type="caution">
    <text evidence="16">The sequence shown here is derived from an EMBL/GenBank/DDBJ whole genome shotgun (WGS) entry which is preliminary data.</text>
</comment>
<dbReference type="RefSeq" id="WP_209337827.1">
    <property type="nucleotide sequence ID" value="NZ_JAGIQL010000002.1"/>
</dbReference>
<dbReference type="GO" id="GO:0071972">
    <property type="term" value="F:peptidoglycan L,D-transpeptidase activity"/>
    <property type="evidence" value="ECO:0007669"/>
    <property type="project" value="TreeGrafter"/>
</dbReference>
<keyword evidence="5 13" id="KW-0133">Cell shape</keyword>
<evidence type="ECO:0000256" key="4">
    <source>
        <dbReference type="ARBA" id="ARBA00022729"/>
    </source>
</evidence>
<evidence type="ECO:0000256" key="3">
    <source>
        <dbReference type="ARBA" id="ARBA00022679"/>
    </source>
</evidence>
<keyword evidence="7" id="KW-0472">Membrane</keyword>
<keyword evidence="4 14" id="KW-0732">Signal</keyword>
<dbReference type="PANTHER" id="PTHR30582:SF2">
    <property type="entry name" value="L,D-TRANSPEPTIDASE YCIB-RELATED"/>
    <property type="match status" value="1"/>
</dbReference>
<evidence type="ECO:0000256" key="6">
    <source>
        <dbReference type="ARBA" id="ARBA00022984"/>
    </source>
</evidence>
<evidence type="ECO:0000256" key="13">
    <source>
        <dbReference type="PROSITE-ProRule" id="PRU01373"/>
    </source>
</evidence>
<dbReference type="InterPro" id="IPR038063">
    <property type="entry name" value="Transpep_catalytic_dom"/>
</dbReference>